<dbReference type="HOGENOM" id="CLU_2500074_0_0_1"/>
<proteinExistence type="predicted"/>
<dbReference type="EMBL" id="JH818362">
    <property type="protein sequence ID" value="EKC26221.1"/>
    <property type="molecule type" value="Genomic_DNA"/>
</dbReference>
<protein>
    <submittedName>
        <fullName evidence="1">Uncharacterized protein</fullName>
    </submittedName>
</protein>
<organism evidence="1">
    <name type="scientific">Magallana gigas</name>
    <name type="common">Pacific oyster</name>
    <name type="synonym">Crassostrea gigas</name>
    <dbReference type="NCBI Taxonomy" id="29159"/>
    <lineage>
        <taxon>Eukaryota</taxon>
        <taxon>Metazoa</taxon>
        <taxon>Spiralia</taxon>
        <taxon>Lophotrochozoa</taxon>
        <taxon>Mollusca</taxon>
        <taxon>Bivalvia</taxon>
        <taxon>Autobranchia</taxon>
        <taxon>Pteriomorphia</taxon>
        <taxon>Ostreida</taxon>
        <taxon>Ostreoidea</taxon>
        <taxon>Ostreidae</taxon>
        <taxon>Magallana</taxon>
    </lineage>
</organism>
<evidence type="ECO:0000313" key="1">
    <source>
        <dbReference type="EMBL" id="EKC26221.1"/>
    </source>
</evidence>
<name>K1QXE4_MAGGI</name>
<gene>
    <name evidence="1" type="ORF">CGI_10011777</name>
</gene>
<sequence length="86" mass="10103">MRQLVQWAVAVSCVIFAIPLTVRISRRMWGISIMRRRLFARGDLETGLFWRSWTGCIIRINLHPMVSLDVLEKHPCRIKRSSTFFA</sequence>
<dbReference type="AlphaFoldDB" id="K1QXE4"/>
<dbReference type="InParanoid" id="K1QXE4"/>
<accession>K1QXE4</accession>
<reference evidence="1" key="1">
    <citation type="journal article" date="2012" name="Nature">
        <title>The oyster genome reveals stress adaptation and complexity of shell formation.</title>
        <authorList>
            <person name="Zhang G."/>
            <person name="Fang X."/>
            <person name="Guo X."/>
            <person name="Li L."/>
            <person name="Luo R."/>
            <person name="Xu F."/>
            <person name="Yang P."/>
            <person name="Zhang L."/>
            <person name="Wang X."/>
            <person name="Qi H."/>
            <person name="Xiong Z."/>
            <person name="Que H."/>
            <person name="Xie Y."/>
            <person name="Holland P.W."/>
            <person name="Paps J."/>
            <person name="Zhu Y."/>
            <person name="Wu F."/>
            <person name="Chen Y."/>
            <person name="Wang J."/>
            <person name="Peng C."/>
            <person name="Meng J."/>
            <person name="Yang L."/>
            <person name="Liu J."/>
            <person name="Wen B."/>
            <person name="Zhang N."/>
            <person name="Huang Z."/>
            <person name="Zhu Q."/>
            <person name="Feng Y."/>
            <person name="Mount A."/>
            <person name="Hedgecock D."/>
            <person name="Xu Z."/>
            <person name="Liu Y."/>
            <person name="Domazet-Loso T."/>
            <person name="Du Y."/>
            <person name="Sun X."/>
            <person name="Zhang S."/>
            <person name="Liu B."/>
            <person name="Cheng P."/>
            <person name="Jiang X."/>
            <person name="Li J."/>
            <person name="Fan D."/>
            <person name="Wang W."/>
            <person name="Fu W."/>
            <person name="Wang T."/>
            <person name="Wang B."/>
            <person name="Zhang J."/>
            <person name="Peng Z."/>
            <person name="Li Y."/>
            <person name="Li N."/>
            <person name="Wang J."/>
            <person name="Chen M."/>
            <person name="He Y."/>
            <person name="Tan F."/>
            <person name="Song X."/>
            <person name="Zheng Q."/>
            <person name="Huang R."/>
            <person name="Yang H."/>
            <person name="Du X."/>
            <person name="Chen L."/>
            <person name="Yang M."/>
            <person name="Gaffney P.M."/>
            <person name="Wang S."/>
            <person name="Luo L."/>
            <person name="She Z."/>
            <person name="Ming Y."/>
            <person name="Huang W."/>
            <person name="Zhang S."/>
            <person name="Huang B."/>
            <person name="Zhang Y."/>
            <person name="Qu T."/>
            <person name="Ni P."/>
            <person name="Miao G."/>
            <person name="Wang J."/>
            <person name="Wang Q."/>
            <person name="Steinberg C.E."/>
            <person name="Wang H."/>
            <person name="Li N."/>
            <person name="Qian L."/>
            <person name="Zhang G."/>
            <person name="Li Y."/>
            <person name="Yang H."/>
            <person name="Liu X."/>
            <person name="Wang J."/>
            <person name="Yin Y."/>
            <person name="Wang J."/>
        </authorList>
    </citation>
    <scope>NUCLEOTIDE SEQUENCE [LARGE SCALE GENOMIC DNA]</scope>
    <source>
        <strain evidence="1">05x7-T-G4-1.051#20</strain>
    </source>
</reference>